<dbReference type="InterPro" id="IPR058580">
    <property type="entry name" value="DUF2828"/>
</dbReference>
<dbReference type="PIRSF" id="PIRSF015417">
    <property type="entry name" value="T31B5_30_vWA"/>
    <property type="match status" value="1"/>
</dbReference>
<feature type="compositionally biased region" description="Basic residues" evidence="1">
    <location>
        <begin position="223"/>
        <end position="238"/>
    </location>
</feature>
<evidence type="ECO:0000313" key="5">
    <source>
        <dbReference type="Proteomes" id="UP000230069"/>
    </source>
</evidence>
<feature type="domain" description="DUF7788" evidence="3">
    <location>
        <begin position="490"/>
        <end position="668"/>
    </location>
</feature>
<accession>A0A2G5FAH7</accession>
<keyword evidence="5" id="KW-1185">Reference proteome</keyword>
<feature type="compositionally biased region" description="Acidic residues" evidence="1">
    <location>
        <begin position="42"/>
        <end position="62"/>
    </location>
</feature>
<dbReference type="Pfam" id="PF25043">
    <property type="entry name" value="DUF7788"/>
    <property type="match status" value="1"/>
</dbReference>
<evidence type="ECO:0008006" key="6">
    <source>
        <dbReference type="Google" id="ProtNLM"/>
    </source>
</evidence>
<evidence type="ECO:0000259" key="2">
    <source>
        <dbReference type="Pfam" id="PF11443"/>
    </source>
</evidence>
<evidence type="ECO:0000259" key="3">
    <source>
        <dbReference type="Pfam" id="PF25043"/>
    </source>
</evidence>
<dbReference type="AlphaFoldDB" id="A0A2G5FAH7"/>
<protein>
    <recommendedName>
        <fullName evidence="6">DUF2828 domain-containing protein</fullName>
    </recommendedName>
</protein>
<proteinExistence type="predicted"/>
<dbReference type="InterPro" id="IPR056690">
    <property type="entry name" value="DUF7788"/>
</dbReference>
<dbReference type="InterPro" id="IPR036465">
    <property type="entry name" value="vWFA_dom_sf"/>
</dbReference>
<dbReference type="InterPro" id="IPR011205">
    <property type="entry name" value="UCP015417_vWA"/>
</dbReference>
<evidence type="ECO:0000256" key="1">
    <source>
        <dbReference type="SAM" id="MobiDB-lite"/>
    </source>
</evidence>
<feature type="compositionally biased region" description="Basic and acidic residues" evidence="1">
    <location>
        <begin position="239"/>
        <end position="269"/>
    </location>
</feature>
<reference evidence="4 5" key="1">
    <citation type="submission" date="2017-09" db="EMBL/GenBank/DDBJ databases">
        <title>WGS assembly of Aquilegia coerulea Goldsmith.</title>
        <authorList>
            <person name="Hodges S."/>
            <person name="Kramer E."/>
            <person name="Nordborg M."/>
            <person name="Tomkins J."/>
            <person name="Borevitz J."/>
            <person name="Derieg N."/>
            <person name="Yan J."/>
            <person name="Mihaltcheva S."/>
            <person name="Hayes R.D."/>
            <person name="Rokhsar D."/>
        </authorList>
    </citation>
    <scope>NUCLEOTIDE SEQUENCE [LARGE SCALE GENOMIC DNA]</scope>
    <source>
        <strain evidence="5">cv. Goldsmith</strain>
    </source>
</reference>
<organism evidence="4 5">
    <name type="scientific">Aquilegia coerulea</name>
    <name type="common">Rocky mountain columbine</name>
    <dbReference type="NCBI Taxonomy" id="218851"/>
    <lineage>
        <taxon>Eukaryota</taxon>
        <taxon>Viridiplantae</taxon>
        <taxon>Streptophyta</taxon>
        <taxon>Embryophyta</taxon>
        <taxon>Tracheophyta</taxon>
        <taxon>Spermatophyta</taxon>
        <taxon>Magnoliopsida</taxon>
        <taxon>Ranunculales</taxon>
        <taxon>Ranunculaceae</taxon>
        <taxon>Thalictroideae</taxon>
        <taxon>Aquilegia</taxon>
    </lineage>
</organism>
<dbReference type="Gene3D" id="3.40.50.410">
    <property type="entry name" value="von Willebrand factor, type A domain"/>
    <property type="match status" value="1"/>
</dbReference>
<dbReference type="Pfam" id="PF11443">
    <property type="entry name" value="DUF2828"/>
    <property type="match status" value="1"/>
</dbReference>
<dbReference type="SUPFAM" id="SSF53300">
    <property type="entry name" value="vWA-like"/>
    <property type="match status" value="1"/>
</dbReference>
<dbReference type="FunCoup" id="A0A2G5FAH7">
    <property type="interactions" value="35"/>
</dbReference>
<dbReference type="InParanoid" id="A0A2G5FAH7"/>
<feature type="region of interest" description="Disordered" evidence="1">
    <location>
        <begin position="37"/>
        <end position="66"/>
    </location>
</feature>
<dbReference type="PANTHER" id="PTHR31373">
    <property type="entry name" value="OS06G0652100 PROTEIN"/>
    <property type="match status" value="1"/>
</dbReference>
<sequence>MATTITTEAQLLGPPELYTQQDLTTTTTTTTDLSAKVADPLVVDDDDDDDKSSTDDIDDEDGTSPVMGFTENCSATFLKTGNPCLDFFFHILPDTPKESLIEKLELAWKHNPIMTLKLICHLRGVRGTGKSDKQGFYVSALWLHQHHPNTLALNIKWFAEFGYLKDLLEILYRLLGGLEVRKVEKKNRETSLLSWTRGKRKEKTVKEVVYRKGKREVVNKSAFKARRNSNPREKKRIKKDAEDPSVKLERLNLKEKKQKEKMERDASEIKTPKNLKQKRIVEAGKKALQKYANDPNYRVLYEKISDHFAELLISDIKFLKSKEYGKISLAAKWCPSLESSYDRATLICESIARKVFPRASYPEYEGIEEAHYAYRVRDRLRKEVLVPLRQALELPEIYMTAKKWDLLPYQRVASVAMKLYKRLFMEHDSERFSGYLEDVSEGKAKIAAGALLPHEIISSLDGDGEELSQVAELQWKRMVEDLSAKGTLNNCIAVCDVSGSMCGLPMEVCIALGILISELSSGPWKGKVITFSENPTLQTVKGDSLAEKKSFVEHMDWGMNTDFQKVFDLLLAVAVKGKLNESKMIKRIFVFSDMEFDQASSNDWETDYHVIQSKFNEKGYGSAIPEIVFWNLRHSHATPVAAKQNGCALVSGFSKNILNLFLDGDGPLNPEVIMESAISGPEYNNLHVFD</sequence>
<name>A0A2G5FAH7_AQUCA</name>
<dbReference type="OrthoDB" id="1149618at2759"/>
<feature type="domain" description="DUF2828" evidence="2">
    <location>
        <begin position="70"/>
        <end position="488"/>
    </location>
</feature>
<dbReference type="Proteomes" id="UP000230069">
    <property type="component" value="Unassembled WGS sequence"/>
</dbReference>
<dbReference type="EMBL" id="KZ305018">
    <property type="protein sequence ID" value="PIA65029.1"/>
    <property type="molecule type" value="Genomic_DNA"/>
</dbReference>
<feature type="region of interest" description="Disordered" evidence="1">
    <location>
        <begin position="220"/>
        <end position="269"/>
    </location>
</feature>
<dbReference type="PANTHER" id="PTHR31373:SF17">
    <property type="entry name" value="OS06G0652100 PROTEIN"/>
    <property type="match status" value="1"/>
</dbReference>
<evidence type="ECO:0000313" key="4">
    <source>
        <dbReference type="EMBL" id="PIA65029.1"/>
    </source>
</evidence>
<gene>
    <name evidence="4" type="ORF">AQUCO_00100481v1</name>
</gene>